<keyword evidence="5 10" id="KW-0443">Lipid metabolism</keyword>
<dbReference type="RefSeq" id="WP_116171565.1">
    <property type="nucleotide sequence ID" value="NZ_CP033058.2"/>
</dbReference>
<keyword evidence="11" id="KW-0012">Acyltransferase</keyword>
<dbReference type="EMBL" id="CP033058">
    <property type="protein sequence ID" value="AZZ65606.1"/>
    <property type="molecule type" value="Genomic_DNA"/>
</dbReference>
<sequence length="332" mass="37134">MKKIVFDILNNDGGHFKALDAALKFKNENPNYQLTLVGPANIIKEYLKKNTNKFEIFDSNGLAHIENSPREILKNQSTMLDAFNFLNENEYDAILSSGDSGSLISLSSLKVKRLPNVARPAFMPMIPTINNKYILLLDAGANVETPSEYLNNWSLVATEYYKKIFNIQKPTVGLLNIGTEEYKGSNNIKEANHLLKDNTLINYQGFIEPKDAIEGKVDIVLAEGQIGNIFLKTLESSFIGFGRVLKQTIMSSCISKIGGLFLKPKLKKMKQRFDYRNVGGAYIVGLEKVVVKAHGSSDKIAFYNALNQIKNLLEKNNFIEDIKSNLGAINNE</sequence>
<evidence type="ECO:0000256" key="2">
    <source>
        <dbReference type="ARBA" id="ARBA00022490"/>
    </source>
</evidence>
<comment type="subunit">
    <text evidence="9 10">Homodimer. Probably interacts with PlsY.</text>
</comment>
<dbReference type="Proteomes" id="UP000256585">
    <property type="component" value="Chromosome"/>
</dbReference>
<dbReference type="KEGG" id="mphc:DMC14_002305"/>
<dbReference type="InterPro" id="IPR003664">
    <property type="entry name" value="FA_synthesis"/>
</dbReference>
<keyword evidence="7 10" id="KW-1208">Phospholipid metabolism</keyword>
<dbReference type="PIRSF" id="PIRSF002465">
    <property type="entry name" value="Phsphlp_syn_PlsX"/>
    <property type="match status" value="1"/>
</dbReference>
<name>A0A3Q9VBS1_9BACT</name>
<dbReference type="AlphaFoldDB" id="A0A3Q9VBS1"/>
<dbReference type="NCBIfam" id="TIGR00182">
    <property type="entry name" value="plsX"/>
    <property type="match status" value="1"/>
</dbReference>
<dbReference type="GO" id="GO:0005737">
    <property type="term" value="C:cytoplasm"/>
    <property type="evidence" value="ECO:0007669"/>
    <property type="project" value="UniProtKB-SubCell"/>
</dbReference>
<dbReference type="EC" id="2.3.1.274" evidence="8 10"/>
<proteinExistence type="inferred from homology"/>
<dbReference type="OrthoDB" id="9806408at2"/>
<dbReference type="GO" id="GO:0008654">
    <property type="term" value="P:phospholipid biosynthetic process"/>
    <property type="evidence" value="ECO:0007669"/>
    <property type="project" value="UniProtKB-KW"/>
</dbReference>
<evidence type="ECO:0000256" key="3">
    <source>
        <dbReference type="ARBA" id="ARBA00022516"/>
    </source>
</evidence>
<dbReference type="SUPFAM" id="SSF53659">
    <property type="entry name" value="Isocitrate/Isopropylmalate dehydrogenase-like"/>
    <property type="match status" value="1"/>
</dbReference>
<evidence type="ECO:0000256" key="4">
    <source>
        <dbReference type="ARBA" id="ARBA00022679"/>
    </source>
</evidence>
<evidence type="ECO:0000256" key="7">
    <source>
        <dbReference type="ARBA" id="ARBA00023264"/>
    </source>
</evidence>
<keyword evidence="4 10" id="KW-0808">Transferase</keyword>
<dbReference type="GO" id="GO:0006633">
    <property type="term" value="P:fatty acid biosynthetic process"/>
    <property type="evidence" value="ECO:0007669"/>
    <property type="project" value="UniProtKB-UniRule"/>
</dbReference>
<dbReference type="PANTHER" id="PTHR30100:SF1">
    <property type="entry name" value="PHOSPHATE ACYLTRANSFERASE"/>
    <property type="match status" value="1"/>
</dbReference>
<dbReference type="UniPathway" id="UPA00085"/>
<keyword evidence="12" id="KW-1185">Reference proteome</keyword>
<evidence type="ECO:0000256" key="5">
    <source>
        <dbReference type="ARBA" id="ARBA00023098"/>
    </source>
</evidence>
<evidence type="ECO:0000256" key="1">
    <source>
        <dbReference type="ARBA" id="ARBA00001232"/>
    </source>
</evidence>
<dbReference type="InterPro" id="IPR012281">
    <property type="entry name" value="Phospholipid_synth_PlsX-like"/>
</dbReference>
<protein>
    <recommendedName>
        <fullName evidence="8 10">Phosphate acyltransferase</fullName>
        <ecNumber evidence="8 10">2.3.1.274</ecNumber>
    </recommendedName>
    <alternativeName>
        <fullName evidence="10">Acyl-ACP phosphotransacylase</fullName>
    </alternativeName>
    <alternativeName>
        <fullName evidence="10">Acyl-[acyl-carrier-protein]--phosphate acyltransferase</fullName>
    </alternativeName>
    <alternativeName>
        <fullName evidence="10">Phosphate-acyl-ACP acyltransferase</fullName>
    </alternativeName>
</protein>
<evidence type="ECO:0000256" key="6">
    <source>
        <dbReference type="ARBA" id="ARBA00023209"/>
    </source>
</evidence>
<evidence type="ECO:0000313" key="11">
    <source>
        <dbReference type="EMBL" id="AZZ65606.1"/>
    </source>
</evidence>
<keyword evidence="2 10" id="KW-0963">Cytoplasm</keyword>
<comment type="function">
    <text evidence="10">Catalyzes the reversible formation of acyl-phosphate (acyl-PO(4)) from acyl-[acyl-carrier-protein] (acyl-ACP). This enzyme utilizes acyl-ACP as fatty acyl donor, but not acyl-CoA.</text>
</comment>
<comment type="subcellular location">
    <subcellularLocation>
        <location evidence="10">Cytoplasm</location>
    </subcellularLocation>
    <text evidence="10">Associated with the membrane possibly through PlsY.</text>
</comment>
<evidence type="ECO:0000256" key="8">
    <source>
        <dbReference type="ARBA" id="ARBA00024069"/>
    </source>
</evidence>
<comment type="pathway">
    <text evidence="10">Lipid metabolism; phospholipid metabolism.</text>
</comment>
<gene>
    <name evidence="10 11" type="primary">plsX</name>
    <name evidence="11" type="ORF">DMC14_002305</name>
</gene>
<evidence type="ECO:0000256" key="9">
    <source>
        <dbReference type="ARBA" id="ARBA00046608"/>
    </source>
</evidence>
<keyword evidence="6 10" id="KW-0594">Phospholipid biosynthesis</keyword>
<comment type="catalytic activity">
    <reaction evidence="1 10">
        <text>a fatty acyl-[ACP] + phosphate = an acyl phosphate + holo-[ACP]</text>
        <dbReference type="Rhea" id="RHEA:42292"/>
        <dbReference type="Rhea" id="RHEA-COMP:9685"/>
        <dbReference type="Rhea" id="RHEA-COMP:14125"/>
        <dbReference type="ChEBI" id="CHEBI:43474"/>
        <dbReference type="ChEBI" id="CHEBI:59918"/>
        <dbReference type="ChEBI" id="CHEBI:64479"/>
        <dbReference type="ChEBI" id="CHEBI:138651"/>
        <dbReference type="EC" id="2.3.1.274"/>
    </reaction>
</comment>
<evidence type="ECO:0000313" key="12">
    <source>
        <dbReference type="Proteomes" id="UP000256585"/>
    </source>
</evidence>
<dbReference type="Pfam" id="PF02504">
    <property type="entry name" value="FA_synthesis"/>
    <property type="match status" value="1"/>
</dbReference>
<organism evidence="11 12">
    <name type="scientific">Metamycoplasma phocicerebrale</name>
    <dbReference type="NCBI Taxonomy" id="142649"/>
    <lineage>
        <taxon>Bacteria</taxon>
        <taxon>Bacillati</taxon>
        <taxon>Mycoplasmatota</taxon>
        <taxon>Mycoplasmoidales</taxon>
        <taxon>Metamycoplasmataceae</taxon>
        <taxon>Metamycoplasma</taxon>
    </lineage>
</organism>
<keyword evidence="3 10" id="KW-0444">Lipid biosynthesis</keyword>
<accession>A0A3Q9VBS1</accession>
<dbReference type="HAMAP" id="MF_00019">
    <property type="entry name" value="PlsX"/>
    <property type="match status" value="1"/>
</dbReference>
<dbReference type="GO" id="GO:0043811">
    <property type="term" value="F:phosphate:acyl-[acyl carrier protein] acyltransferase activity"/>
    <property type="evidence" value="ECO:0007669"/>
    <property type="project" value="UniProtKB-UniRule"/>
</dbReference>
<comment type="similarity">
    <text evidence="10">Belongs to the PlsX family.</text>
</comment>
<dbReference type="PANTHER" id="PTHR30100">
    <property type="entry name" value="FATTY ACID/PHOSPHOLIPID SYNTHESIS PROTEIN PLSX"/>
    <property type="match status" value="1"/>
</dbReference>
<reference evidence="11" key="1">
    <citation type="submission" date="2019-03" db="EMBL/GenBank/DDBJ databases">
        <title>Draft Sequence and Annotation of the Mycoplasma phocicerebrale Strain 1049T Genome.</title>
        <authorList>
            <person name="Frasca S.Jr."/>
            <person name="Kutish G.F."/>
            <person name="Castellanos Gell J."/>
            <person name="Michaels D.L."/>
            <person name="Brown D.R."/>
        </authorList>
    </citation>
    <scope>NUCLEOTIDE SEQUENCE</scope>
    <source>
        <strain evidence="11">1049</strain>
    </source>
</reference>
<evidence type="ECO:0000256" key="10">
    <source>
        <dbReference type="HAMAP-Rule" id="MF_00019"/>
    </source>
</evidence>
<dbReference type="Gene3D" id="3.40.718.10">
    <property type="entry name" value="Isopropylmalate Dehydrogenase"/>
    <property type="match status" value="1"/>
</dbReference>